<organism evidence="10 11">
    <name type="scientific">Limulus polyphemus</name>
    <name type="common">Atlantic horseshoe crab</name>
    <dbReference type="NCBI Taxonomy" id="6850"/>
    <lineage>
        <taxon>Eukaryota</taxon>
        <taxon>Metazoa</taxon>
        <taxon>Ecdysozoa</taxon>
        <taxon>Arthropoda</taxon>
        <taxon>Chelicerata</taxon>
        <taxon>Merostomata</taxon>
        <taxon>Xiphosura</taxon>
        <taxon>Limulidae</taxon>
        <taxon>Limulus</taxon>
    </lineage>
</organism>
<dbReference type="Gene3D" id="2.60.34.10">
    <property type="entry name" value="Substrate Binding Domain Of DNAk, Chain A, domain 1"/>
    <property type="match status" value="1"/>
</dbReference>
<protein>
    <submittedName>
        <fullName evidence="11">LOW QUALITY PROTEIN: heat shock 70 kDa protein cognate 3-like</fullName>
    </submittedName>
</protein>
<evidence type="ECO:0000313" key="11">
    <source>
        <dbReference type="RefSeq" id="XP_013774942.1"/>
    </source>
</evidence>
<evidence type="ECO:0000256" key="9">
    <source>
        <dbReference type="SAM" id="SignalP"/>
    </source>
</evidence>
<evidence type="ECO:0000256" key="7">
    <source>
        <dbReference type="SAM" id="Coils"/>
    </source>
</evidence>
<evidence type="ECO:0000313" key="10">
    <source>
        <dbReference type="Proteomes" id="UP000694941"/>
    </source>
</evidence>
<dbReference type="PROSITE" id="PS01036">
    <property type="entry name" value="HSP70_3"/>
    <property type="match status" value="1"/>
</dbReference>
<keyword evidence="7" id="KW-0175">Coiled coil</keyword>
<evidence type="ECO:0000256" key="6">
    <source>
        <dbReference type="RuleBase" id="RU003322"/>
    </source>
</evidence>
<comment type="subcellular location">
    <subcellularLocation>
        <location evidence="1">Endoplasmic reticulum lumen</location>
    </subcellularLocation>
</comment>
<dbReference type="NCBIfam" id="NF001413">
    <property type="entry name" value="PRK00290.1"/>
    <property type="match status" value="1"/>
</dbReference>
<feature type="coiled-coil region" evidence="7">
    <location>
        <begin position="281"/>
        <end position="308"/>
    </location>
</feature>
<dbReference type="SUPFAM" id="SSF100920">
    <property type="entry name" value="Heat shock protein 70kD (HSP70), peptide-binding domain"/>
    <property type="match status" value="1"/>
</dbReference>
<gene>
    <name evidence="11" type="primary">LOC106459824</name>
</gene>
<dbReference type="Proteomes" id="UP000694941">
    <property type="component" value="Unplaced"/>
</dbReference>
<dbReference type="InterPro" id="IPR018181">
    <property type="entry name" value="Heat_shock_70_CS"/>
</dbReference>
<evidence type="ECO:0000256" key="5">
    <source>
        <dbReference type="ARBA" id="ARBA00022840"/>
    </source>
</evidence>
<keyword evidence="5 6" id="KW-0067">ATP-binding</keyword>
<dbReference type="Gene3D" id="1.20.1270.10">
    <property type="match status" value="1"/>
</dbReference>
<dbReference type="GeneID" id="106459824"/>
<dbReference type="Gene3D" id="3.90.640.10">
    <property type="entry name" value="Actin, Chain A, domain 4"/>
    <property type="match status" value="1"/>
</dbReference>
<proteinExistence type="inferred from homology"/>
<dbReference type="PRINTS" id="PR00301">
    <property type="entry name" value="HEATSHOCK70"/>
</dbReference>
<dbReference type="InterPro" id="IPR029047">
    <property type="entry name" value="HSP70_peptide-bd_sf"/>
</dbReference>
<sequence>MKLVTRLVSLCLLVSALCTAKKEDDSKKDSVGTVIGIDLGTTYSCVGVFKNGRVEIIANDQGNRITPSYVAFTPDGERLIGDAAKKSTTTNPENTVFDAKRLIGREWGDTMVQKDIKLFPFKVIEKNNKPHIQVDTSKGVKVFAAEEISAMVLSKMKETAEAYLGKKVTHAVVTVPAYFNDAQRQATKDAGVISGMTVMRIINEPTAAAIAYGLDKKEGEKNILVFDLGGGTFDVSLLTIDNGVFEVVATNGDTHLGGEDFDQRVMDHFIKLYKKKTGKDIRKDNRAVQKLRREVEKAKRTLSTAHQARIEIESFFEGEDFSETLTRAKFEELNMDLFRSTMKPVQKVLEDADLQKKEIDEIVLVGGSTRIPKIQQLVKEFFNGKEPTRGINPDEAVAYGAAVQAGVLSGEEDTGELVLLDVNPLTLGIETVGGVMTKLIPRNTVIPTKKSQVFSTASDNQNTVTIQVFEGERPMTKDNHQLGKFDLTGIPPAPRGVPQIEVTFEIDVNGILRVSAEDKGTGNKEKITITNDHNRLTPEDIEKMIKDAEQFAEEDKKLKEKVEARNELESYAYSLKNQVSDKEKLGSKITNEEKEKIEEVLEEKIKWLESNQDADTEEFKQQKKEIEDAVGPIIAKLYSGAGGAPPPSEEEDGKDEL</sequence>
<dbReference type="PROSITE" id="PS00297">
    <property type="entry name" value="HSP70_1"/>
    <property type="match status" value="1"/>
</dbReference>
<dbReference type="PANTHER" id="PTHR19375">
    <property type="entry name" value="HEAT SHOCK PROTEIN 70KDA"/>
    <property type="match status" value="1"/>
</dbReference>
<feature type="region of interest" description="Disordered" evidence="8">
    <location>
        <begin position="637"/>
        <end position="657"/>
    </location>
</feature>
<keyword evidence="9" id="KW-0732">Signal</keyword>
<feature type="signal peptide" evidence="9">
    <location>
        <begin position="1"/>
        <end position="20"/>
    </location>
</feature>
<name>A0ABM1B4Z9_LIMPO</name>
<accession>A0ABM1B4Z9</accession>
<dbReference type="SUPFAM" id="SSF100934">
    <property type="entry name" value="Heat shock protein 70kD (HSP70), C-terminal subdomain"/>
    <property type="match status" value="1"/>
</dbReference>
<feature type="chain" id="PRO_5045546952" evidence="9">
    <location>
        <begin position="21"/>
        <end position="657"/>
    </location>
</feature>
<dbReference type="InterPro" id="IPR043129">
    <property type="entry name" value="ATPase_NBD"/>
</dbReference>
<keyword evidence="10" id="KW-1185">Reference proteome</keyword>
<reference evidence="11" key="1">
    <citation type="submission" date="2025-08" db="UniProtKB">
        <authorList>
            <consortium name="RefSeq"/>
        </authorList>
    </citation>
    <scope>IDENTIFICATION</scope>
    <source>
        <tissue evidence="11">Muscle</tissue>
    </source>
</reference>
<dbReference type="SUPFAM" id="SSF53067">
    <property type="entry name" value="Actin-like ATPase domain"/>
    <property type="match status" value="2"/>
</dbReference>
<evidence type="ECO:0000256" key="4">
    <source>
        <dbReference type="ARBA" id="ARBA00022824"/>
    </source>
</evidence>
<dbReference type="InterPro" id="IPR042050">
    <property type="entry name" value="BIP_NBD"/>
</dbReference>
<keyword evidence="3 6" id="KW-0547">Nucleotide-binding</keyword>
<evidence type="ECO:0000256" key="3">
    <source>
        <dbReference type="ARBA" id="ARBA00022741"/>
    </source>
</evidence>
<dbReference type="CDD" id="cd10241">
    <property type="entry name" value="ASKHA_NBD_HSP70_BiP"/>
    <property type="match status" value="1"/>
</dbReference>
<dbReference type="InterPro" id="IPR013126">
    <property type="entry name" value="Hsp_70_fam"/>
</dbReference>
<dbReference type="PROSITE" id="PS00329">
    <property type="entry name" value="HSP70_2"/>
    <property type="match status" value="1"/>
</dbReference>
<feature type="compositionally biased region" description="Acidic residues" evidence="8">
    <location>
        <begin position="648"/>
        <end position="657"/>
    </location>
</feature>
<evidence type="ECO:0000256" key="1">
    <source>
        <dbReference type="ARBA" id="ARBA00004319"/>
    </source>
</evidence>
<dbReference type="InterPro" id="IPR029048">
    <property type="entry name" value="HSP70_C_sf"/>
</dbReference>
<comment type="similarity">
    <text evidence="2 6">Belongs to the heat shock protein 70 family.</text>
</comment>
<evidence type="ECO:0000256" key="2">
    <source>
        <dbReference type="ARBA" id="ARBA00007381"/>
    </source>
</evidence>
<dbReference type="RefSeq" id="XP_013774942.1">
    <property type="nucleotide sequence ID" value="XM_013919488.2"/>
</dbReference>
<dbReference type="Pfam" id="PF00012">
    <property type="entry name" value="HSP70"/>
    <property type="match status" value="1"/>
</dbReference>
<keyword evidence="4" id="KW-0256">Endoplasmic reticulum</keyword>
<evidence type="ECO:0000256" key="8">
    <source>
        <dbReference type="SAM" id="MobiDB-lite"/>
    </source>
</evidence>
<dbReference type="Gene3D" id="3.30.420.40">
    <property type="match status" value="2"/>
</dbReference>